<dbReference type="InterPro" id="IPR014801">
    <property type="entry name" value="Mediator_Med5_fun"/>
</dbReference>
<evidence type="ECO:0000256" key="3">
    <source>
        <dbReference type="ARBA" id="ARBA00020628"/>
    </source>
</evidence>
<keyword evidence="7 9" id="KW-0539">Nucleus</keyword>
<name>A0A8H6BWW9_CANAX</name>
<comment type="similarity">
    <text evidence="2 9">Belongs to the Mediator complex subunit 5 family.</text>
</comment>
<keyword evidence="4 9" id="KW-0805">Transcription regulation</keyword>
<evidence type="ECO:0000256" key="10">
    <source>
        <dbReference type="SAM" id="MobiDB-lite"/>
    </source>
</evidence>
<evidence type="ECO:0000256" key="9">
    <source>
        <dbReference type="RuleBase" id="RU364142"/>
    </source>
</evidence>
<dbReference type="GO" id="GO:0016592">
    <property type="term" value="C:mediator complex"/>
    <property type="evidence" value="ECO:0007669"/>
    <property type="project" value="InterPro"/>
</dbReference>
<evidence type="ECO:0000256" key="6">
    <source>
        <dbReference type="ARBA" id="ARBA00023163"/>
    </source>
</evidence>
<protein>
    <recommendedName>
        <fullName evidence="3 9">Mediator of RNA polymerase II transcription subunit 5</fullName>
    </recommendedName>
    <alternativeName>
        <fullName evidence="8 9">Mediator complex subunit 5</fullName>
    </alternativeName>
</protein>
<evidence type="ECO:0000313" key="12">
    <source>
        <dbReference type="Proteomes" id="UP000536275"/>
    </source>
</evidence>
<keyword evidence="6 9" id="KW-0804">Transcription</keyword>
<dbReference type="AlphaFoldDB" id="A0A8H6BWW9"/>
<dbReference type="Proteomes" id="UP000536275">
    <property type="component" value="Unassembled WGS sequence"/>
</dbReference>
<accession>A0A8H6BWW9</accession>
<gene>
    <name evidence="9" type="primary">MED5</name>
    <name evidence="11" type="ORF">FOB64_004330</name>
</gene>
<organism evidence="11 12">
    <name type="scientific">Candida albicans</name>
    <name type="common">Yeast</name>
    <dbReference type="NCBI Taxonomy" id="5476"/>
    <lineage>
        <taxon>Eukaryota</taxon>
        <taxon>Fungi</taxon>
        <taxon>Dikarya</taxon>
        <taxon>Ascomycota</taxon>
        <taxon>Saccharomycotina</taxon>
        <taxon>Pichiomycetes</taxon>
        <taxon>Debaryomycetaceae</taxon>
        <taxon>Candida/Lodderomyces clade</taxon>
        <taxon>Candida</taxon>
    </lineage>
</organism>
<dbReference type="Pfam" id="PF08689">
    <property type="entry name" value="Med5"/>
    <property type="match status" value="1"/>
</dbReference>
<evidence type="ECO:0000256" key="8">
    <source>
        <dbReference type="ARBA" id="ARBA00031256"/>
    </source>
</evidence>
<dbReference type="EMBL" id="JABWAD010000055">
    <property type="protein sequence ID" value="KAF6066873.1"/>
    <property type="molecule type" value="Genomic_DNA"/>
</dbReference>
<evidence type="ECO:0000256" key="1">
    <source>
        <dbReference type="ARBA" id="ARBA00004123"/>
    </source>
</evidence>
<feature type="region of interest" description="Disordered" evidence="10">
    <location>
        <begin position="294"/>
        <end position="344"/>
    </location>
</feature>
<evidence type="ECO:0000256" key="2">
    <source>
        <dbReference type="ARBA" id="ARBA00008782"/>
    </source>
</evidence>
<evidence type="ECO:0000256" key="4">
    <source>
        <dbReference type="ARBA" id="ARBA00023015"/>
    </source>
</evidence>
<sequence length="401" mass="47030">MCDNLVNTEPTNCDNDDRIIIDNYNNLMIDWVNALFDDRNEGLSDELIKSLNIKQIYKIIPIIYRQGIIDTNNKKINWEILNNGLEYLSQPFLTPIIPIIIKSLLRDFTIDNDLKFKIIRELIKDNNNNSNNIIIKMVINICGNEILTFNPPADIRESIIKTMVYLDKSDPIARDINFKEFIKHQLLGDIHIQIEENFLNKYILNNRLNFISNLIEEIYNFQKFNHEDSKIYINLMIFIMLLDSIETKSDKDYWKKNFNLPYPMNLETNDSVVVVAVDSRFELSMDNHYSSIFNDDSRSSSSSSSSSSNSKDVDNFLKNGDEDEDEFMKDDNNTNNNNNNNGERITTSQQLEKLNEKIHRHECLLNEFRKIRTNTTETNLFAKSIRLLNDKLIEKITNWII</sequence>
<proteinExistence type="inferred from homology"/>
<dbReference type="PANTHER" id="PTHR35784:SF1">
    <property type="entry name" value="MEDIATOR OF RNA POLYMERASE II TRANSCRIPTION SUBUNIT 5"/>
    <property type="match status" value="1"/>
</dbReference>
<feature type="compositionally biased region" description="Low complexity" evidence="10">
    <location>
        <begin position="294"/>
        <end position="310"/>
    </location>
</feature>
<dbReference type="GO" id="GO:0006357">
    <property type="term" value="P:regulation of transcription by RNA polymerase II"/>
    <property type="evidence" value="ECO:0007669"/>
    <property type="project" value="InterPro"/>
</dbReference>
<evidence type="ECO:0000313" key="11">
    <source>
        <dbReference type="EMBL" id="KAF6066873.1"/>
    </source>
</evidence>
<comment type="caution">
    <text evidence="11">The sequence shown here is derived from an EMBL/GenBank/DDBJ whole genome shotgun (WGS) entry which is preliminary data.</text>
</comment>
<keyword evidence="5 9" id="KW-0010">Activator</keyword>
<comment type="subunit">
    <text evidence="9">Component of the Mediator complex.</text>
</comment>
<evidence type="ECO:0000256" key="7">
    <source>
        <dbReference type="ARBA" id="ARBA00023242"/>
    </source>
</evidence>
<dbReference type="PANTHER" id="PTHR35784">
    <property type="entry name" value="MEDIATOR OF RNA POLYMERASE II TRANSCRIPTION SUBUNIT 5"/>
    <property type="match status" value="1"/>
</dbReference>
<evidence type="ECO:0000256" key="5">
    <source>
        <dbReference type="ARBA" id="ARBA00023159"/>
    </source>
</evidence>
<reference evidence="11 12" key="1">
    <citation type="submission" date="2020-03" db="EMBL/GenBank/DDBJ databases">
        <title>FDA dAtabase for Regulatory Grade micrObial Sequences (FDA-ARGOS): Supporting development and validation of Infectious Disease Dx tests.</title>
        <authorList>
            <person name="Campos J."/>
            <person name="Goldberg B."/>
            <person name="Tallon L."/>
            <person name="Sadzewicz L."/>
            <person name="Vavikolanu K."/>
            <person name="Mehta A."/>
            <person name="Aluvathingal J."/>
            <person name="Nadendla S."/>
            <person name="Nandy P."/>
            <person name="Geyer C."/>
            <person name="Yan Y."/>
            <person name="Sichtig H."/>
        </authorList>
    </citation>
    <scope>NUCLEOTIDE SEQUENCE [LARGE SCALE GENOMIC DNA]</scope>
    <source>
        <strain evidence="11 12">FDAARGOS_656</strain>
    </source>
</reference>
<comment type="subcellular location">
    <subcellularLocation>
        <location evidence="1 9">Nucleus</location>
    </subcellularLocation>
</comment>
<comment type="function">
    <text evidence="9">Component of the Mediator complex, a coactivator involved in the regulated transcription of nearly all RNA polymerase II-dependent genes. Mediator functions as a bridge to convey information from gene-specific regulatory proteins to the basal RNA polymerase II transcription machinery. Mediator is recruited to promoters by direct interactions with regulatory proteins and serves as a scaffold for the assembly of a functional preinitiation complex with RNA polymerase II and the general transcription factors.</text>
</comment>
<dbReference type="GO" id="GO:0003712">
    <property type="term" value="F:transcription coregulator activity"/>
    <property type="evidence" value="ECO:0007669"/>
    <property type="project" value="InterPro"/>
</dbReference>